<dbReference type="InterPro" id="IPR035552">
    <property type="entry name" value="Mti1_SH3"/>
</dbReference>
<dbReference type="SMART" id="SM00326">
    <property type="entry name" value="SH3"/>
    <property type="match status" value="1"/>
</dbReference>
<dbReference type="PANTHER" id="PTHR46026:SF1">
    <property type="entry name" value="RHO-TYPE GUANINE NUCLEOTIDE EXCHANGE FACTOR, ISOFORM F"/>
    <property type="match status" value="1"/>
</dbReference>
<comment type="caution">
    <text evidence="5">The sequence shown here is derived from an EMBL/GenBank/DDBJ whole genome shotgun (WGS) entry which is preliminary data.</text>
</comment>
<feature type="compositionally biased region" description="Basic and acidic residues" evidence="3">
    <location>
        <begin position="567"/>
        <end position="589"/>
    </location>
</feature>
<evidence type="ECO:0000256" key="1">
    <source>
        <dbReference type="ARBA" id="ARBA00022443"/>
    </source>
</evidence>
<feature type="compositionally biased region" description="Basic and acidic residues" evidence="3">
    <location>
        <begin position="541"/>
        <end position="554"/>
    </location>
</feature>
<feature type="compositionally biased region" description="Pro residues" evidence="3">
    <location>
        <begin position="706"/>
        <end position="716"/>
    </location>
</feature>
<evidence type="ECO:0000259" key="4">
    <source>
        <dbReference type="PROSITE" id="PS50002"/>
    </source>
</evidence>
<dbReference type="EMBL" id="BIMX01000031">
    <property type="protein sequence ID" value="GCF01357.1"/>
    <property type="molecule type" value="Genomic_DNA"/>
</dbReference>
<proteinExistence type="predicted"/>
<dbReference type="PANTHER" id="PTHR46026">
    <property type="entry name" value="RHO-TYPE GUANINE NUCLEOTIDE EXCHANGE FACTOR, ISOFORM F"/>
    <property type="match status" value="1"/>
</dbReference>
<dbReference type="InterPro" id="IPR001452">
    <property type="entry name" value="SH3_domain"/>
</dbReference>
<feature type="compositionally biased region" description="Low complexity" evidence="3">
    <location>
        <begin position="366"/>
        <end position="381"/>
    </location>
</feature>
<dbReference type="Gene3D" id="2.30.30.40">
    <property type="entry name" value="SH3 Domains"/>
    <property type="match status" value="1"/>
</dbReference>
<feature type="compositionally biased region" description="Basic and acidic residues" evidence="3">
    <location>
        <begin position="248"/>
        <end position="265"/>
    </location>
</feature>
<feature type="compositionally biased region" description="Polar residues" evidence="3">
    <location>
        <begin position="525"/>
        <end position="535"/>
    </location>
</feature>
<sequence>MSEPAVPFHVVAQFPYSSDFDDDLTFDKDQVITVTSIEDDQWYFGEFKSLDGVLYQGIFPKGFVAVYQAPQTKTTATTATYDEADEDDEDDDQWVDAQMSHSPRLQDEPSIPPSKNAPQALNIPGNRGTIFYDSVEPVLMGEEKKGRQLPGDIQGPHFEKDQSIANAMDSKPKPTTHEGSSGFEQEDLPKMSLKERIAMLQEQQKKQMQKEQEKLAKKAKKEENQATSVHSQATKEEDEGDLPATLDPSHELRRKREEFKDKGELESPSLKDAASFGEEPEDDSNRYEGDKADRQHPVTEESQENFEHQGVNPVVQQHNNESNENEGEDENSEDREEDEEERRRAALTAKMAKMADAQRFGGGPVGFNPFGMPPSISAGIGSEKKKKSSSERLPDSAKQEERSFPKVVPIMPFADPNAVSFLNKPSTTEEFGDNELGKNDYPGVQKGKEGAEGAPLLGTSSSMTDEETDDSQSAQNERTDFPPSETAVSRHAGKSPAITSNLAQSDSTGYDSSAENTDKNVSEIADQQYSLNNKEAISDEPPSHERLPVDERAPLDFSVASNSQDFGAEKLPDKAEGLDYTHQDIDSHIKASTLDRNIESSPQQKSVSRSDTSVPPRPPQFRNTPIRRTGSAFNRQSSTMDHDPNWKNSSPPPSIREAHENLKATPFDPGESKSLETSTPPIPGAPPIPGESPRRAPSVSSSSAPLSPPFSPPPLINTPSFPRSSVPHLNDTTSPGSHAQTVSGSSDKPRVSASERAPPVPGSAPLYLDEHTSGHNLDSAVSQDFTRNAPPVPGLAGPPTSAPPVPVSAQPISSESPVEENNKPRRAGSTREFPEKSNPKSIEFNPRDSWWLEKKFPFKLFDPKTKCAMEIDDHLVNKRSRVRYMVRDFYFLYEDYSQLHVNVNFNVDKPQETVRATQTFHPICHQPKLLGEYSDKYGGFIFQEAHSLVGSHTVDLLGSILSHLDSEIILPIGSRTFGVPVFRYKASDHANFDDVEDIKSGDILVIRRGKFDVLAKTGERKTLALGSESEPYASVITDFEHQEGKLRVIEEHSGTVIQNSYKLSDMRSGRLKIFRVTGRDYIGW</sequence>
<feature type="compositionally biased region" description="Polar residues" evidence="3">
    <location>
        <begin position="599"/>
        <end position="613"/>
    </location>
</feature>
<feature type="compositionally biased region" description="Polar residues" evidence="3">
    <location>
        <begin position="774"/>
        <end position="786"/>
    </location>
</feature>
<protein>
    <recommendedName>
        <fullName evidence="4">SH3 domain-containing protein</fullName>
    </recommendedName>
</protein>
<organism evidence="5 6">
    <name type="scientific">Zygosaccharomyces mellis</name>
    <dbReference type="NCBI Taxonomy" id="42258"/>
    <lineage>
        <taxon>Eukaryota</taxon>
        <taxon>Fungi</taxon>
        <taxon>Dikarya</taxon>
        <taxon>Ascomycota</taxon>
        <taxon>Saccharomycotina</taxon>
        <taxon>Saccharomycetes</taxon>
        <taxon>Saccharomycetales</taxon>
        <taxon>Saccharomycetaceae</taxon>
        <taxon>Zygosaccharomyces</taxon>
    </lineage>
</organism>
<dbReference type="InterPro" id="IPR057402">
    <property type="entry name" value="AIM3_BBC1_C"/>
</dbReference>
<feature type="compositionally biased region" description="Basic and acidic residues" evidence="3">
    <location>
        <begin position="283"/>
        <end position="299"/>
    </location>
</feature>
<feature type="compositionally biased region" description="Basic and acidic residues" evidence="3">
    <location>
        <begin position="388"/>
        <end position="404"/>
    </location>
</feature>
<dbReference type="OrthoDB" id="207120at2759"/>
<keyword evidence="1 2" id="KW-0728">SH3 domain</keyword>
<feature type="compositionally biased region" description="Pro residues" evidence="3">
    <location>
        <begin position="680"/>
        <end position="690"/>
    </location>
</feature>
<dbReference type="CDD" id="cd11887">
    <property type="entry name" value="SH3_Bbc1"/>
    <property type="match status" value="1"/>
</dbReference>
<dbReference type="PROSITE" id="PS50002">
    <property type="entry name" value="SH3"/>
    <property type="match status" value="1"/>
</dbReference>
<dbReference type="Proteomes" id="UP000301737">
    <property type="component" value="Unassembled WGS sequence"/>
</dbReference>
<dbReference type="InterPro" id="IPR036028">
    <property type="entry name" value="SH3-like_dom_sf"/>
</dbReference>
<keyword evidence="6" id="KW-1185">Reference proteome</keyword>
<dbReference type="Pfam" id="PF25459">
    <property type="entry name" value="AIM3_BBC1_C"/>
    <property type="match status" value="1"/>
</dbReference>
<evidence type="ECO:0000256" key="2">
    <source>
        <dbReference type="PROSITE-ProRule" id="PRU00192"/>
    </source>
</evidence>
<gene>
    <name evidence="5" type="ORF">ZYGM_000978</name>
</gene>
<reference evidence="5 6" key="1">
    <citation type="submission" date="2019-01" db="EMBL/GenBank/DDBJ databases">
        <title>Draft Genome Sequencing of Zygosaccharomyces mellis Ca-7.</title>
        <authorList>
            <person name="Shiwa Y."/>
            <person name="Kanesaki Y."/>
            <person name="Ishige T."/>
            <person name="Mura K."/>
            <person name="Hori T."/>
            <person name="Tamura T."/>
        </authorList>
    </citation>
    <scope>NUCLEOTIDE SEQUENCE [LARGE SCALE GENOMIC DNA]</scope>
    <source>
        <strain evidence="5 6">Ca-7</strain>
    </source>
</reference>
<feature type="compositionally biased region" description="Low complexity" evidence="3">
    <location>
        <begin position="695"/>
        <end position="705"/>
    </location>
</feature>
<feature type="region of interest" description="Disordered" evidence="3">
    <location>
        <begin position="100"/>
        <end position="128"/>
    </location>
</feature>
<feature type="region of interest" description="Disordered" evidence="3">
    <location>
        <begin position="166"/>
        <end position="841"/>
    </location>
</feature>
<feature type="compositionally biased region" description="Acidic residues" evidence="3">
    <location>
        <begin position="323"/>
        <end position="340"/>
    </location>
</feature>
<feature type="compositionally biased region" description="Polar residues" evidence="3">
    <location>
        <begin position="730"/>
        <end position="746"/>
    </location>
</feature>
<feature type="compositionally biased region" description="Basic and acidic residues" evidence="3">
    <location>
        <begin position="187"/>
        <end position="224"/>
    </location>
</feature>
<name>A0A4C2EDF7_9SACH</name>
<dbReference type="AlphaFoldDB" id="A0A4C2EDF7"/>
<accession>A0A4C2EDF7</accession>
<evidence type="ECO:0000313" key="5">
    <source>
        <dbReference type="EMBL" id="GCF01357.1"/>
    </source>
</evidence>
<dbReference type="Pfam" id="PF00018">
    <property type="entry name" value="SH3_1"/>
    <property type="match status" value="1"/>
</dbReference>
<evidence type="ECO:0000256" key="3">
    <source>
        <dbReference type="SAM" id="MobiDB-lite"/>
    </source>
</evidence>
<feature type="compositionally biased region" description="Polar residues" evidence="3">
    <location>
        <begin position="497"/>
        <end position="515"/>
    </location>
</feature>
<feature type="domain" description="SH3" evidence="4">
    <location>
        <begin position="5"/>
        <end position="69"/>
    </location>
</feature>
<evidence type="ECO:0000313" key="6">
    <source>
        <dbReference type="Proteomes" id="UP000301737"/>
    </source>
</evidence>
<dbReference type="SUPFAM" id="SSF50044">
    <property type="entry name" value="SH3-domain"/>
    <property type="match status" value="1"/>
</dbReference>